<dbReference type="PANTHER" id="PTHR11247">
    <property type="entry name" value="PALMITOYL-PROTEIN THIOESTERASE/DOLICHYLDIPHOSPHATASE 1"/>
    <property type="match status" value="1"/>
</dbReference>
<evidence type="ECO:0000256" key="8">
    <source>
        <dbReference type="ARBA" id="ARBA00031934"/>
    </source>
</evidence>
<feature type="signal peptide" evidence="10">
    <location>
        <begin position="1"/>
        <end position="19"/>
    </location>
</feature>
<keyword evidence="4 10" id="KW-0732">Signal</keyword>
<dbReference type="OMA" id="KFVMVMF"/>
<dbReference type="PANTHER" id="PTHR11247:SF8">
    <property type="entry name" value="PALMITOYL-PROTEIN THIOESTERASE 1"/>
    <property type="match status" value="1"/>
</dbReference>
<keyword evidence="11" id="KW-1185">Reference proteome</keyword>
<dbReference type="GO" id="GO:0006898">
    <property type="term" value="P:receptor-mediated endocytosis"/>
    <property type="evidence" value="ECO:0007669"/>
    <property type="project" value="TreeGrafter"/>
</dbReference>
<evidence type="ECO:0000256" key="2">
    <source>
        <dbReference type="ARBA" id="ARBA00012423"/>
    </source>
</evidence>
<keyword evidence="5" id="KW-0378">Hydrolase</keyword>
<evidence type="ECO:0000313" key="11">
    <source>
        <dbReference type="Proteomes" id="UP000694843"/>
    </source>
</evidence>
<comment type="similarity">
    <text evidence="1">Belongs to the palmitoyl-protein thioesterase family.</text>
</comment>
<proteinExistence type="inferred from homology"/>
<dbReference type="InterPro" id="IPR002472">
    <property type="entry name" value="Palm_thioest"/>
</dbReference>
<sequence length="297" mass="33102">MTSLICVVLILCTASITVAQSDYLPVVLWHGMGDSCCNPSTMGRIKNLIQEQHNGTYVVSIMIGNSIIADEESSFLGNANDQVAFVCEKLQADPELSGGYHAIGFSQGGQFLRAVAQRCPSPPMVNFATLGSQHQGVFGFPTCDNFTEPFCEDLRLVLSQGAYLPGLQNHVIQAQYWHDPLDEAGYRQGNIFLPDINQENTINESYKQNLLALENLILVLFLQDITVIPRESSWFGFYKPGQDIELQTLQESVLYTEDRLGLKALDEAGKLHFLTSDGGHMHYTDEWFIENILPYLT</sequence>
<evidence type="ECO:0000256" key="3">
    <source>
        <dbReference type="ARBA" id="ARBA00014212"/>
    </source>
</evidence>
<dbReference type="Pfam" id="PF02089">
    <property type="entry name" value="Palm_thioest"/>
    <property type="match status" value="1"/>
</dbReference>
<dbReference type="RefSeq" id="XP_018015829.1">
    <property type="nucleotide sequence ID" value="XM_018160340.2"/>
</dbReference>
<dbReference type="FunFam" id="3.40.50.1820:FF:000107">
    <property type="entry name" value="Palmitoyl-protein thioesterase 1"/>
    <property type="match status" value="1"/>
</dbReference>
<dbReference type="InterPro" id="IPR029058">
    <property type="entry name" value="AB_hydrolase_fold"/>
</dbReference>
<evidence type="ECO:0000256" key="1">
    <source>
        <dbReference type="ARBA" id="ARBA00010758"/>
    </source>
</evidence>
<dbReference type="CTD" id="5538"/>
<protein>
    <recommendedName>
        <fullName evidence="3">Palmitoyl-protein thioesterase 1</fullName>
        <ecNumber evidence="2">3.1.2.22</ecNumber>
    </recommendedName>
    <alternativeName>
        <fullName evidence="8">Palmitoyl-protein hydrolase 1</fullName>
    </alternativeName>
</protein>
<dbReference type="Gene3D" id="3.40.50.1820">
    <property type="entry name" value="alpha/beta hydrolase"/>
    <property type="match status" value="1"/>
</dbReference>
<feature type="chain" id="PRO_5034428565" description="Palmitoyl-protein thioesterase 1" evidence="10">
    <location>
        <begin position="20"/>
        <end position="297"/>
    </location>
</feature>
<dbReference type="GO" id="GO:0005764">
    <property type="term" value="C:lysosome"/>
    <property type="evidence" value="ECO:0007669"/>
    <property type="project" value="TreeGrafter"/>
</dbReference>
<keyword evidence="6" id="KW-1015">Disulfide bond</keyword>
<name>A0A8B7NQ25_HYAAZ</name>
<evidence type="ECO:0000256" key="6">
    <source>
        <dbReference type="ARBA" id="ARBA00023157"/>
    </source>
</evidence>
<evidence type="ECO:0000256" key="7">
    <source>
        <dbReference type="ARBA" id="ARBA00023180"/>
    </source>
</evidence>
<organism evidence="11 12">
    <name type="scientific">Hyalella azteca</name>
    <name type="common">Amphipod</name>
    <dbReference type="NCBI Taxonomy" id="294128"/>
    <lineage>
        <taxon>Eukaryota</taxon>
        <taxon>Metazoa</taxon>
        <taxon>Ecdysozoa</taxon>
        <taxon>Arthropoda</taxon>
        <taxon>Crustacea</taxon>
        <taxon>Multicrustacea</taxon>
        <taxon>Malacostraca</taxon>
        <taxon>Eumalacostraca</taxon>
        <taxon>Peracarida</taxon>
        <taxon>Amphipoda</taxon>
        <taxon>Senticaudata</taxon>
        <taxon>Talitrida</taxon>
        <taxon>Talitroidea</taxon>
        <taxon>Hyalellidae</taxon>
        <taxon>Hyalella</taxon>
    </lineage>
</organism>
<evidence type="ECO:0000256" key="9">
    <source>
        <dbReference type="ARBA" id="ARBA00047409"/>
    </source>
</evidence>
<keyword evidence="7" id="KW-0325">Glycoprotein</keyword>
<comment type="catalytic activity">
    <reaction evidence="9">
        <text>S-hexadecanoyl-L-cysteinyl-[protein] + H2O = L-cysteinyl-[protein] + hexadecanoate + H(+)</text>
        <dbReference type="Rhea" id="RHEA:19233"/>
        <dbReference type="Rhea" id="RHEA-COMP:10131"/>
        <dbReference type="Rhea" id="RHEA-COMP:11032"/>
        <dbReference type="ChEBI" id="CHEBI:7896"/>
        <dbReference type="ChEBI" id="CHEBI:15377"/>
        <dbReference type="ChEBI" id="CHEBI:15378"/>
        <dbReference type="ChEBI" id="CHEBI:29950"/>
        <dbReference type="ChEBI" id="CHEBI:74151"/>
        <dbReference type="EC" id="3.1.2.22"/>
    </reaction>
    <physiologicalReaction direction="left-to-right" evidence="9">
        <dbReference type="Rhea" id="RHEA:19234"/>
    </physiologicalReaction>
</comment>
<accession>A0A8B7NQ25</accession>
<dbReference type="SUPFAM" id="SSF53474">
    <property type="entry name" value="alpha/beta-Hydrolases"/>
    <property type="match status" value="1"/>
</dbReference>
<dbReference type="PRINTS" id="PR00414">
    <property type="entry name" value="PPTHIESTRASE"/>
</dbReference>
<dbReference type="AlphaFoldDB" id="A0A8B7NQ25"/>
<dbReference type="EC" id="3.1.2.22" evidence="2"/>
<evidence type="ECO:0000256" key="4">
    <source>
        <dbReference type="ARBA" id="ARBA00022729"/>
    </source>
</evidence>
<dbReference type="GO" id="GO:0008474">
    <property type="term" value="F:palmitoyl-(protein) hydrolase activity"/>
    <property type="evidence" value="ECO:0007669"/>
    <property type="project" value="UniProtKB-EC"/>
</dbReference>
<evidence type="ECO:0000256" key="5">
    <source>
        <dbReference type="ARBA" id="ARBA00022801"/>
    </source>
</evidence>
<dbReference type="KEGG" id="hazt:108672634"/>
<gene>
    <name evidence="12" type="primary">LOC108672634</name>
</gene>
<reference evidence="12" key="1">
    <citation type="submission" date="2025-08" db="UniProtKB">
        <authorList>
            <consortium name="RefSeq"/>
        </authorList>
    </citation>
    <scope>IDENTIFICATION</scope>
    <source>
        <tissue evidence="12">Whole organism</tissue>
    </source>
</reference>
<dbReference type="OrthoDB" id="10263094at2759"/>
<evidence type="ECO:0000256" key="10">
    <source>
        <dbReference type="SAM" id="SignalP"/>
    </source>
</evidence>
<dbReference type="GeneID" id="108672634"/>
<dbReference type="Proteomes" id="UP000694843">
    <property type="component" value="Unplaced"/>
</dbReference>
<evidence type="ECO:0000313" key="12">
    <source>
        <dbReference type="RefSeq" id="XP_018015829.1"/>
    </source>
</evidence>
<dbReference type="GlyCosmos" id="A0A8B7NQ25">
    <property type="glycosylation" value="1 site, No reported glycans"/>
</dbReference>